<protein>
    <submittedName>
        <fullName evidence="1">ABC transporter permease</fullName>
    </submittedName>
</protein>
<gene>
    <name evidence="1" type="ORF">OXU80_00545</name>
</gene>
<name>A0ACD4NPH8_9HYPH</name>
<sequence>MSDLSVRAPAEMTAPAVDRPQRGTLATLLRTPSFLVGAAILLFWGVCAAFAPSFVPYDPYADDLLNTLSPPSAEHWFGTDQIGRDVFSRVLTGARDILTIAPLATLVGTVAGTAIGLVTGYFGGWIDAIVGRLLEVMLSLPLIIVALLVLVALGPSTPTVVVVVGLVFAPLVARTVRAAVLSERHLDYVAAATVRGEGAFTIMVMEILPNILPPIIVEATVRLGYAIFTIASLSFLGFGVQPPSPDWGLSIAENYGVLVGGFWWTVVFDTIATASLVVAVNLVAESLQRALAE</sequence>
<keyword evidence="2" id="KW-1185">Reference proteome</keyword>
<accession>A0ACD4NPH8</accession>
<evidence type="ECO:0000313" key="1">
    <source>
        <dbReference type="EMBL" id="WAJ28779.1"/>
    </source>
</evidence>
<dbReference type="Proteomes" id="UP001163223">
    <property type="component" value="Chromosome"/>
</dbReference>
<organism evidence="1 2">
    <name type="scientific">Antarcticirhabdus aurantiaca</name>
    <dbReference type="NCBI Taxonomy" id="2606717"/>
    <lineage>
        <taxon>Bacteria</taxon>
        <taxon>Pseudomonadati</taxon>
        <taxon>Pseudomonadota</taxon>
        <taxon>Alphaproteobacteria</taxon>
        <taxon>Hyphomicrobiales</taxon>
        <taxon>Aurantimonadaceae</taxon>
        <taxon>Antarcticirhabdus</taxon>
    </lineage>
</organism>
<dbReference type="EMBL" id="CP113520">
    <property type="protein sequence ID" value="WAJ28779.1"/>
    <property type="molecule type" value="Genomic_DNA"/>
</dbReference>
<evidence type="ECO:0000313" key="2">
    <source>
        <dbReference type="Proteomes" id="UP001163223"/>
    </source>
</evidence>
<proteinExistence type="predicted"/>
<reference evidence="1" key="1">
    <citation type="submission" date="2022-11" db="EMBL/GenBank/DDBJ databases">
        <title>beta-Carotene-producing bacterium, Jeongeuplla avenae sp. nov., alleviates the salt stress of Arabidopsis seedlings.</title>
        <authorList>
            <person name="Jiang L."/>
            <person name="Lee J."/>
        </authorList>
    </citation>
    <scope>NUCLEOTIDE SEQUENCE</scope>
    <source>
        <strain evidence="1">DY_R2A_6</strain>
    </source>
</reference>